<feature type="coiled-coil region" evidence="1">
    <location>
        <begin position="43"/>
        <end position="96"/>
    </location>
</feature>
<evidence type="ECO:0000259" key="3">
    <source>
        <dbReference type="Pfam" id="PF16331"/>
    </source>
</evidence>
<dbReference type="RefSeq" id="WP_352888161.1">
    <property type="nucleotide sequence ID" value="NZ_JBEPIJ010000004.1"/>
</dbReference>
<keyword evidence="5" id="KW-1185">Reference proteome</keyword>
<dbReference type="Pfam" id="PF16331">
    <property type="entry name" value="TolA_bind_tri"/>
    <property type="match status" value="1"/>
</dbReference>
<evidence type="ECO:0000313" key="5">
    <source>
        <dbReference type="Proteomes" id="UP001465331"/>
    </source>
</evidence>
<dbReference type="EMBL" id="JBEPIJ010000004">
    <property type="protein sequence ID" value="MES0873463.1"/>
    <property type="molecule type" value="Genomic_DNA"/>
</dbReference>
<organism evidence="4 5">
    <name type="scientific">Sinimarinibacterium thermocellulolyticum</name>
    <dbReference type="NCBI Taxonomy" id="3170016"/>
    <lineage>
        <taxon>Bacteria</taxon>
        <taxon>Pseudomonadati</taxon>
        <taxon>Pseudomonadota</taxon>
        <taxon>Gammaproteobacteria</taxon>
        <taxon>Nevskiales</taxon>
        <taxon>Nevskiaceae</taxon>
        <taxon>Sinimarinibacterium</taxon>
    </lineage>
</organism>
<dbReference type="Pfam" id="PF13174">
    <property type="entry name" value="TPR_6"/>
    <property type="match status" value="1"/>
</dbReference>
<protein>
    <recommendedName>
        <fullName evidence="1">Cell division coordinator CpoB</fullName>
    </recommendedName>
</protein>
<keyword evidence="1" id="KW-0732">Signal</keyword>
<accession>A0ABV2A885</accession>
<feature type="domain" description="YbgF trimerisation" evidence="3">
    <location>
        <begin position="46"/>
        <end position="117"/>
    </location>
</feature>
<feature type="signal peptide" evidence="1">
    <location>
        <begin position="1"/>
        <end position="20"/>
    </location>
</feature>
<dbReference type="InterPro" id="IPR011990">
    <property type="entry name" value="TPR-like_helical_dom_sf"/>
</dbReference>
<keyword evidence="2" id="KW-0802">TPR repeat</keyword>
<dbReference type="InterPro" id="IPR014162">
    <property type="entry name" value="CpoB_C"/>
</dbReference>
<dbReference type="HAMAP" id="MF_02066">
    <property type="entry name" value="CpoB"/>
    <property type="match status" value="1"/>
</dbReference>
<dbReference type="Pfam" id="PF13432">
    <property type="entry name" value="TPR_16"/>
    <property type="match status" value="1"/>
</dbReference>
<name>A0ABV2A885_9GAMM</name>
<keyword evidence="1" id="KW-0175">Coiled coil</keyword>
<sequence precursor="true">MNWLRLTAIVCLSGTISACASSDFGGPISGGSTDKLSPTERRLQAMESRVAELSRRLDAVNLTGMDQENLRLRDDLRSLRGEVERMRYDFDQMQKRGRDQYIDLDRRLQRLEGGAPPSIGTGGNFAPLPSTGARVEASGTLTTPPVAAGASAPTVAGPDAVAAPVTISAGSGASPEEEGAYLAAFDALKNGKYDEAIRGFRSLLERWPQGRYADNALYWSGEAYYVKRDYRAALGAFQALLQRFPNSPKGPDAMLKVGLSQIELNQPAEGRATLQRLIDTYPQSSAARLAQQRLTPG</sequence>
<dbReference type="Gene3D" id="1.25.40.10">
    <property type="entry name" value="Tetratricopeptide repeat domain"/>
    <property type="match status" value="1"/>
</dbReference>
<comment type="similarity">
    <text evidence="1">Belongs to the CpoB family.</text>
</comment>
<comment type="function">
    <text evidence="1">Mediates coordination of peptidoglycan synthesis and outer membrane constriction during cell division.</text>
</comment>
<proteinExistence type="inferred from homology"/>
<dbReference type="InterPro" id="IPR019734">
    <property type="entry name" value="TPR_rpt"/>
</dbReference>
<evidence type="ECO:0000256" key="1">
    <source>
        <dbReference type="HAMAP-Rule" id="MF_02066"/>
    </source>
</evidence>
<evidence type="ECO:0000256" key="2">
    <source>
        <dbReference type="PROSITE-ProRule" id="PRU00339"/>
    </source>
</evidence>
<comment type="subcellular location">
    <subcellularLocation>
        <location evidence="1">Periplasm</location>
    </subcellularLocation>
</comment>
<evidence type="ECO:0000313" key="4">
    <source>
        <dbReference type="EMBL" id="MES0873463.1"/>
    </source>
</evidence>
<keyword evidence="1" id="KW-0131">Cell cycle</keyword>
<feature type="repeat" description="TPR" evidence="2">
    <location>
        <begin position="214"/>
        <end position="247"/>
    </location>
</feature>
<gene>
    <name evidence="4" type="primary">ybgF</name>
    <name evidence="1" type="synonym">cpoB</name>
    <name evidence="4" type="ORF">ABSH63_05495</name>
</gene>
<dbReference type="InterPro" id="IPR032519">
    <property type="entry name" value="YbgF_tri"/>
</dbReference>
<feature type="chain" id="PRO_5044907670" description="Cell division coordinator CpoB" evidence="1">
    <location>
        <begin position="21"/>
        <end position="297"/>
    </location>
</feature>
<keyword evidence="1" id="KW-0132">Cell division</keyword>
<dbReference type="Proteomes" id="UP001465331">
    <property type="component" value="Unassembled WGS sequence"/>
</dbReference>
<dbReference type="InterPro" id="IPR034706">
    <property type="entry name" value="CpoB"/>
</dbReference>
<reference evidence="4 5" key="1">
    <citation type="submission" date="2024-06" db="EMBL/GenBank/DDBJ databases">
        <authorList>
            <person name="Li Z."/>
            <person name="Jiang Y."/>
        </authorList>
    </citation>
    <scope>NUCLEOTIDE SEQUENCE [LARGE SCALE GENOMIC DNA]</scope>
    <source>
        <strain evidence="4 5">HSW-8</strain>
    </source>
</reference>
<dbReference type="PROSITE" id="PS51257">
    <property type="entry name" value="PROKAR_LIPOPROTEIN"/>
    <property type="match status" value="1"/>
</dbReference>
<dbReference type="NCBIfam" id="TIGR02795">
    <property type="entry name" value="tol_pal_ybgF"/>
    <property type="match status" value="1"/>
</dbReference>
<keyword evidence="1" id="KW-0574">Periplasm</keyword>
<dbReference type="Gene3D" id="1.20.5.110">
    <property type="match status" value="1"/>
</dbReference>
<dbReference type="SUPFAM" id="SSF48452">
    <property type="entry name" value="TPR-like"/>
    <property type="match status" value="1"/>
</dbReference>
<dbReference type="PROSITE" id="PS50005">
    <property type="entry name" value="TPR"/>
    <property type="match status" value="1"/>
</dbReference>
<comment type="caution">
    <text evidence="4">The sequence shown here is derived from an EMBL/GenBank/DDBJ whole genome shotgun (WGS) entry which is preliminary data.</text>
</comment>